<name>A0A0F5NI64_9MYCO</name>
<accession>A0A0F5NI64</accession>
<dbReference type="STRING" id="244292.ABW17_14790"/>
<organism evidence="1 2">
    <name type="scientific">Mycobacterium nebraskense</name>
    <dbReference type="NCBI Taxonomy" id="244292"/>
    <lineage>
        <taxon>Bacteria</taxon>
        <taxon>Bacillati</taxon>
        <taxon>Actinomycetota</taxon>
        <taxon>Actinomycetes</taxon>
        <taxon>Mycobacteriales</taxon>
        <taxon>Mycobacteriaceae</taxon>
        <taxon>Mycobacterium</taxon>
    </lineage>
</organism>
<protein>
    <submittedName>
        <fullName evidence="1">Uncharacterized protein</fullName>
    </submittedName>
</protein>
<sequence length="82" mass="8802">MVTTRAEAAEYVKDAGGLKLVIFGADGHEVAAMFVQGSVTYDPEEATFIAVAEDGHSVGELFVDESVDYDESIDAFVIRTAR</sequence>
<dbReference type="RefSeq" id="WP_046182723.1">
    <property type="nucleotide sequence ID" value="NZ_JACKSS010000104.1"/>
</dbReference>
<keyword evidence="2" id="KW-1185">Reference proteome</keyword>
<evidence type="ECO:0000313" key="1">
    <source>
        <dbReference type="EMBL" id="ORW15308.1"/>
    </source>
</evidence>
<dbReference type="OrthoDB" id="4732609at2"/>
<dbReference type="EMBL" id="LQPH01000173">
    <property type="protein sequence ID" value="ORW15308.1"/>
    <property type="molecule type" value="Genomic_DNA"/>
</dbReference>
<dbReference type="AlphaFoldDB" id="A0A0F5NI64"/>
<dbReference type="Proteomes" id="UP000193781">
    <property type="component" value="Unassembled WGS sequence"/>
</dbReference>
<comment type="caution">
    <text evidence="1">The sequence shown here is derived from an EMBL/GenBank/DDBJ whole genome shotgun (WGS) entry which is preliminary data.</text>
</comment>
<evidence type="ECO:0000313" key="2">
    <source>
        <dbReference type="Proteomes" id="UP000193781"/>
    </source>
</evidence>
<gene>
    <name evidence="1" type="ORF">AWC17_17935</name>
</gene>
<proteinExistence type="predicted"/>
<reference evidence="1 2" key="1">
    <citation type="submission" date="2016-01" db="EMBL/GenBank/DDBJ databases">
        <title>The new phylogeny of the genus Mycobacterium.</title>
        <authorList>
            <person name="Tarcisio F."/>
            <person name="Conor M."/>
            <person name="Antonella G."/>
            <person name="Elisabetta G."/>
            <person name="Giulia F.S."/>
            <person name="Sara T."/>
            <person name="Anna F."/>
            <person name="Clotilde B."/>
            <person name="Roberto B."/>
            <person name="Veronica D.S."/>
            <person name="Fabio R."/>
            <person name="Monica P."/>
            <person name="Olivier J."/>
            <person name="Enrico T."/>
            <person name="Nicola S."/>
        </authorList>
    </citation>
    <scope>NUCLEOTIDE SEQUENCE [LARGE SCALE GENOMIC DNA]</scope>
    <source>
        <strain evidence="1 2">DSM 44803</strain>
    </source>
</reference>